<dbReference type="AlphaFoldDB" id="A0A9N8W5S6"/>
<name>A0A9N8W5S6_9GLOM</name>
<evidence type="ECO:0000256" key="11">
    <source>
        <dbReference type="ARBA" id="ARBA00049204"/>
    </source>
</evidence>
<dbReference type="EMBL" id="CAJVPS010000334">
    <property type="protein sequence ID" value="CAG8478010.1"/>
    <property type="molecule type" value="Genomic_DNA"/>
</dbReference>
<evidence type="ECO:0000256" key="4">
    <source>
        <dbReference type="ARBA" id="ARBA00012682"/>
    </source>
</evidence>
<dbReference type="InterPro" id="IPR024134">
    <property type="entry name" value="SOD_Cu/Zn_/chaperone"/>
</dbReference>
<evidence type="ECO:0000256" key="8">
    <source>
        <dbReference type="ARBA" id="ARBA00023002"/>
    </source>
</evidence>
<dbReference type="Gene3D" id="2.60.40.200">
    <property type="entry name" value="Superoxide dismutase, copper/zinc binding domain"/>
    <property type="match status" value="1"/>
</dbReference>
<keyword evidence="6" id="KW-0862">Zinc</keyword>
<dbReference type="OrthoDB" id="2015551at2759"/>
<dbReference type="EC" id="1.15.1.1" evidence="4"/>
<keyword evidence="10" id="KW-1015">Disulfide bond</keyword>
<keyword evidence="7" id="KW-0049">Antioxidant</keyword>
<dbReference type="InterPro" id="IPR001424">
    <property type="entry name" value="SOD_Cu_Zn_dom"/>
</dbReference>
<evidence type="ECO:0000256" key="3">
    <source>
        <dbReference type="ARBA" id="ARBA00010457"/>
    </source>
</evidence>
<evidence type="ECO:0000256" key="9">
    <source>
        <dbReference type="ARBA" id="ARBA00023008"/>
    </source>
</evidence>
<dbReference type="Proteomes" id="UP000789508">
    <property type="component" value="Unassembled WGS sequence"/>
</dbReference>
<comment type="similarity">
    <text evidence="3">Belongs to the Cu-Zn superoxide dismutase family.</text>
</comment>
<dbReference type="PRINTS" id="PR00068">
    <property type="entry name" value="CUZNDISMTASE"/>
</dbReference>
<evidence type="ECO:0000256" key="10">
    <source>
        <dbReference type="ARBA" id="ARBA00023157"/>
    </source>
</evidence>
<keyword evidence="14" id="KW-1185">Reference proteome</keyword>
<dbReference type="PROSITE" id="PS00087">
    <property type="entry name" value="SOD_CU_ZN_1"/>
    <property type="match status" value="1"/>
</dbReference>
<comment type="cofactor">
    <cofactor evidence="2">
        <name>Zn(2+)</name>
        <dbReference type="ChEBI" id="CHEBI:29105"/>
    </cofactor>
</comment>
<dbReference type="CDD" id="cd00305">
    <property type="entry name" value="Cu-Zn_Superoxide_Dismutase"/>
    <property type="match status" value="1"/>
</dbReference>
<keyword evidence="9" id="KW-0186">Copper</keyword>
<dbReference type="InterPro" id="IPR018152">
    <property type="entry name" value="SOD_Cu/Zn_BS"/>
</dbReference>
<evidence type="ECO:0000313" key="14">
    <source>
        <dbReference type="Proteomes" id="UP000789508"/>
    </source>
</evidence>
<reference evidence="13" key="1">
    <citation type="submission" date="2021-06" db="EMBL/GenBank/DDBJ databases">
        <authorList>
            <person name="Kallberg Y."/>
            <person name="Tangrot J."/>
            <person name="Rosling A."/>
        </authorList>
    </citation>
    <scope>NUCLEOTIDE SEQUENCE</scope>
    <source>
        <strain evidence="13">FL130A</strain>
    </source>
</reference>
<feature type="domain" description="Superoxide dismutase copper/zinc binding" evidence="12">
    <location>
        <begin position="24"/>
        <end position="157"/>
    </location>
</feature>
<dbReference type="Pfam" id="PF00080">
    <property type="entry name" value="Sod_Cu"/>
    <property type="match status" value="1"/>
</dbReference>
<dbReference type="GO" id="GO:0004784">
    <property type="term" value="F:superoxide dismutase activity"/>
    <property type="evidence" value="ECO:0007669"/>
    <property type="project" value="UniProtKB-EC"/>
</dbReference>
<dbReference type="FunFam" id="2.60.40.200:FF:000003">
    <property type="entry name" value="Superoxide dismutase [Cu-Zn], chloroplastic"/>
    <property type="match status" value="1"/>
</dbReference>
<sequence length="177" mass="18488">MVQAIATLRQNLKSGVNPASVEPYGTVVFAEEGDKTKIDVDIVGLAPGEHGFHIHEFGDQTDGCVSAGAHFNPFGKTHGAPTAAERHVGDLGNITIGEDKSVKTTLYDGQIKLTGEHSIVGRSIVVHALRDDLGLTPNDAESLKTGNAGARLLCGVIGRTSSSTIIINNPNPPKSSL</sequence>
<keyword evidence="8" id="KW-0560">Oxidoreductase</keyword>
<comment type="cofactor">
    <cofactor evidence="1">
        <name>Cu cation</name>
        <dbReference type="ChEBI" id="CHEBI:23378"/>
    </cofactor>
</comment>
<comment type="caution">
    <text evidence="13">The sequence shown here is derived from an EMBL/GenBank/DDBJ whole genome shotgun (WGS) entry which is preliminary data.</text>
</comment>
<dbReference type="InterPro" id="IPR036423">
    <property type="entry name" value="SOD-like_Cu/Zn_dom_sf"/>
</dbReference>
<evidence type="ECO:0000256" key="6">
    <source>
        <dbReference type="ARBA" id="ARBA00022833"/>
    </source>
</evidence>
<comment type="catalytic activity">
    <reaction evidence="11">
        <text>2 superoxide + 2 H(+) = H2O2 + O2</text>
        <dbReference type="Rhea" id="RHEA:20696"/>
        <dbReference type="ChEBI" id="CHEBI:15378"/>
        <dbReference type="ChEBI" id="CHEBI:15379"/>
        <dbReference type="ChEBI" id="CHEBI:16240"/>
        <dbReference type="ChEBI" id="CHEBI:18421"/>
        <dbReference type="EC" id="1.15.1.1"/>
    </reaction>
</comment>
<evidence type="ECO:0000259" key="12">
    <source>
        <dbReference type="Pfam" id="PF00080"/>
    </source>
</evidence>
<proteinExistence type="inferred from homology"/>
<evidence type="ECO:0000256" key="1">
    <source>
        <dbReference type="ARBA" id="ARBA00001935"/>
    </source>
</evidence>
<evidence type="ECO:0000256" key="5">
    <source>
        <dbReference type="ARBA" id="ARBA00022723"/>
    </source>
</evidence>
<keyword evidence="5" id="KW-0479">Metal-binding</keyword>
<gene>
    <name evidence="13" type="ORF">ALEPTO_LOCUS2340</name>
</gene>
<evidence type="ECO:0000313" key="13">
    <source>
        <dbReference type="EMBL" id="CAG8478010.1"/>
    </source>
</evidence>
<organism evidence="13 14">
    <name type="scientific">Ambispora leptoticha</name>
    <dbReference type="NCBI Taxonomy" id="144679"/>
    <lineage>
        <taxon>Eukaryota</taxon>
        <taxon>Fungi</taxon>
        <taxon>Fungi incertae sedis</taxon>
        <taxon>Mucoromycota</taxon>
        <taxon>Glomeromycotina</taxon>
        <taxon>Glomeromycetes</taxon>
        <taxon>Archaeosporales</taxon>
        <taxon>Ambisporaceae</taxon>
        <taxon>Ambispora</taxon>
    </lineage>
</organism>
<dbReference type="PANTHER" id="PTHR10003">
    <property type="entry name" value="SUPEROXIDE DISMUTASE CU-ZN -RELATED"/>
    <property type="match status" value="1"/>
</dbReference>
<dbReference type="GO" id="GO:0005507">
    <property type="term" value="F:copper ion binding"/>
    <property type="evidence" value="ECO:0007669"/>
    <property type="project" value="InterPro"/>
</dbReference>
<protein>
    <recommendedName>
        <fullName evidence="4">superoxide dismutase</fullName>
        <ecNumber evidence="4">1.15.1.1</ecNumber>
    </recommendedName>
</protein>
<dbReference type="SUPFAM" id="SSF49329">
    <property type="entry name" value="Cu,Zn superoxide dismutase-like"/>
    <property type="match status" value="1"/>
</dbReference>
<evidence type="ECO:0000256" key="7">
    <source>
        <dbReference type="ARBA" id="ARBA00022862"/>
    </source>
</evidence>
<evidence type="ECO:0000256" key="2">
    <source>
        <dbReference type="ARBA" id="ARBA00001947"/>
    </source>
</evidence>
<accession>A0A9N8W5S6</accession>